<reference evidence="3 4" key="1">
    <citation type="submission" date="2019-10" db="EMBL/GenBank/DDBJ databases">
        <authorList>
            <person name="Palmer J.M."/>
        </authorList>
    </citation>
    <scope>NUCLEOTIDE SEQUENCE [LARGE SCALE GENOMIC DNA]</scope>
    <source>
        <strain evidence="3 4">TWF718</strain>
    </source>
</reference>
<proteinExistence type="predicted"/>
<gene>
    <name evidence="3" type="ORF">TWF718_000371</name>
</gene>
<sequence length="881" mass="94859">MAFLQSSMLMAYSWAFMLILLSYFFNLTNSQSTTLTTSTVTETWIVKDVVFSTVVTHIPWCPKPSSITAVSASGPIVVQISFSANVTDGSSTGDGVVTFVMDRNGNDVVVSNSPLILSLNTDFVLQEFSNTDQILYFALPSNLTSSRLGKRFDELLPVFISDQVPSDATFEGWFEDIDGEFFIKVQTSEGELVLGFTVCPTDGTAASGQKVYVYDLSLGVPNIDQCVRAAANTLPYPLWTAGATSLPTGISVDPFNPEDGATTPTTSSQTSRRTRSSSATITSDDSSGTGTARTTTSTNTGMSVTSTSSSSITSGSTSSGSSSDSSISSNSSTTDTRIYTTTTFWTTGVPDGTTSATSTTDAADATVTVSEYQPYPSSIKIVSTRDGATSSAIYYIKAIFDRTWLTSLPSFYTDPNNPGNPFLDTMLWVLNSQGHLFSPIWGPRYVQQEWHGLGYNSTMAQRAYIVGSKTTASDLPEFGGVIIRSKMASEILDTDVFLSFNITSAGSLTLNSAVNTTSGYGIWACDETGRYWGITDGSDRYCQWDLITSMHMQGYPVVVDSNEDYYGFLTTEAAYTAGLGDGPTVTKHKLVPKSVVTTTSELTAGDAYYVTVGTGLNAAVATVTFGQRVERSTSSNAWNITDSISSTVISPSAPTKTVIEYTAPSGHPMYRLYWDGGATTDRKYFAFGSDTITGNHLRLYGDTNTDPSTQTKGEFWTTPDGNDLLARGYNSTHRYPDPTFAYFDSATNAVNFYRFDEQPSGSELLLFDFYTSGFVAQLRQPASTPTWGGGDMSYWMCGKDSGTGQFSSGTNQVYIGTSGSTAAQLGLGSDCAEVEGDLSKIHYEDGTWAAGTYWKRSDDGAWRNDDGVTYDDFVAAQARKS</sequence>
<keyword evidence="2" id="KW-0732">Signal</keyword>
<protein>
    <submittedName>
        <fullName evidence="3">Uncharacterized protein</fullName>
    </submittedName>
</protein>
<organism evidence="3 4">
    <name type="scientific">Orbilia javanica</name>
    <dbReference type="NCBI Taxonomy" id="47235"/>
    <lineage>
        <taxon>Eukaryota</taxon>
        <taxon>Fungi</taxon>
        <taxon>Dikarya</taxon>
        <taxon>Ascomycota</taxon>
        <taxon>Pezizomycotina</taxon>
        <taxon>Orbiliomycetes</taxon>
        <taxon>Orbiliales</taxon>
        <taxon>Orbiliaceae</taxon>
        <taxon>Orbilia</taxon>
    </lineage>
</organism>
<keyword evidence="4" id="KW-1185">Reference proteome</keyword>
<feature type="chain" id="PRO_5042892020" evidence="2">
    <location>
        <begin position="31"/>
        <end position="881"/>
    </location>
</feature>
<dbReference type="AlphaFoldDB" id="A0AAN8MZL6"/>
<evidence type="ECO:0000256" key="2">
    <source>
        <dbReference type="SAM" id="SignalP"/>
    </source>
</evidence>
<accession>A0AAN8MZL6</accession>
<evidence type="ECO:0000313" key="4">
    <source>
        <dbReference type="Proteomes" id="UP001313282"/>
    </source>
</evidence>
<dbReference type="EMBL" id="JAVHNR010000001">
    <property type="protein sequence ID" value="KAK6355998.1"/>
    <property type="molecule type" value="Genomic_DNA"/>
</dbReference>
<evidence type="ECO:0000256" key="1">
    <source>
        <dbReference type="SAM" id="MobiDB-lite"/>
    </source>
</evidence>
<comment type="caution">
    <text evidence="3">The sequence shown here is derived from an EMBL/GenBank/DDBJ whole genome shotgun (WGS) entry which is preliminary data.</text>
</comment>
<dbReference type="Proteomes" id="UP001313282">
    <property type="component" value="Unassembled WGS sequence"/>
</dbReference>
<feature type="compositionally biased region" description="Low complexity" evidence="1">
    <location>
        <begin position="262"/>
        <end position="334"/>
    </location>
</feature>
<feature type="signal peptide" evidence="2">
    <location>
        <begin position="1"/>
        <end position="30"/>
    </location>
</feature>
<feature type="region of interest" description="Disordered" evidence="1">
    <location>
        <begin position="250"/>
        <end position="334"/>
    </location>
</feature>
<evidence type="ECO:0000313" key="3">
    <source>
        <dbReference type="EMBL" id="KAK6355998.1"/>
    </source>
</evidence>
<name>A0AAN8MZL6_9PEZI</name>